<evidence type="ECO:0000313" key="1">
    <source>
        <dbReference type="EMBL" id="UNI15753.1"/>
    </source>
</evidence>
<name>A0A9Q8V7J2_9HYPO</name>
<dbReference type="KEGG" id="ptkz:JDV02_002259"/>
<dbReference type="AlphaFoldDB" id="A0A9Q8V7J2"/>
<evidence type="ECO:0000313" key="2">
    <source>
        <dbReference type="Proteomes" id="UP000829364"/>
    </source>
</evidence>
<dbReference type="RefSeq" id="XP_047839234.1">
    <property type="nucleotide sequence ID" value="XM_047983264.1"/>
</dbReference>
<dbReference type="GeneID" id="72064220"/>
<dbReference type="EMBL" id="CP086355">
    <property type="protein sequence ID" value="UNI15753.1"/>
    <property type="molecule type" value="Genomic_DNA"/>
</dbReference>
<accession>A0A9Q8V7J2</accession>
<reference evidence="1" key="1">
    <citation type="submission" date="2021-11" db="EMBL/GenBank/DDBJ databases">
        <title>Purpureocillium_takamizusanense_genome.</title>
        <authorList>
            <person name="Nguyen N.-H."/>
        </authorList>
    </citation>
    <scope>NUCLEOTIDE SEQUENCE</scope>
    <source>
        <strain evidence="1">PT3</strain>
    </source>
</reference>
<keyword evidence="2" id="KW-1185">Reference proteome</keyword>
<dbReference type="Proteomes" id="UP000829364">
    <property type="component" value="Chromosome 2"/>
</dbReference>
<proteinExistence type="predicted"/>
<organism evidence="1 2">
    <name type="scientific">Purpureocillium takamizusanense</name>
    <dbReference type="NCBI Taxonomy" id="2060973"/>
    <lineage>
        <taxon>Eukaryota</taxon>
        <taxon>Fungi</taxon>
        <taxon>Dikarya</taxon>
        <taxon>Ascomycota</taxon>
        <taxon>Pezizomycotina</taxon>
        <taxon>Sordariomycetes</taxon>
        <taxon>Hypocreomycetidae</taxon>
        <taxon>Hypocreales</taxon>
        <taxon>Ophiocordycipitaceae</taxon>
        <taxon>Purpureocillium</taxon>
    </lineage>
</organism>
<sequence length="55" mass="6205">MPDRESQLVTVSTEFITRTAVPYPAKSSKEILEDLLQEFPDQNAANKLTFYIGSN</sequence>
<gene>
    <name evidence="1" type="ORF">JDV02_002259</name>
</gene>
<protein>
    <submittedName>
        <fullName evidence="1">Uncharacterized protein</fullName>
    </submittedName>
</protein>